<feature type="transmembrane region" description="Helical" evidence="2">
    <location>
        <begin position="32"/>
        <end position="51"/>
    </location>
</feature>
<proteinExistence type="predicted"/>
<dbReference type="EMBL" id="BSTK01000034">
    <property type="protein sequence ID" value="GLY92685.1"/>
    <property type="molecule type" value="Genomic_DNA"/>
</dbReference>
<dbReference type="Proteomes" id="UP001165074">
    <property type="component" value="Unassembled WGS sequence"/>
</dbReference>
<evidence type="ECO:0000313" key="3">
    <source>
        <dbReference type="EMBL" id="GLY92685.1"/>
    </source>
</evidence>
<keyword evidence="4" id="KW-1185">Reference proteome</keyword>
<evidence type="ECO:0000313" key="4">
    <source>
        <dbReference type="Proteomes" id="UP001165074"/>
    </source>
</evidence>
<gene>
    <name evidence="3" type="ORF">Airi02_106130</name>
</gene>
<evidence type="ECO:0000256" key="1">
    <source>
        <dbReference type="SAM" id="MobiDB-lite"/>
    </source>
</evidence>
<reference evidence="3" key="1">
    <citation type="submission" date="2023-03" db="EMBL/GenBank/DDBJ databases">
        <title>Actinoallomurus iriomotensis NBRC 103684.</title>
        <authorList>
            <person name="Ichikawa N."/>
            <person name="Sato H."/>
            <person name="Tonouchi N."/>
        </authorList>
    </citation>
    <scope>NUCLEOTIDE SEQUENCE</scope>
    <source>
        <strain evidence="3">NBRC 103684</strain>
    </source>
</reference>
<keyword evidence="2" id="KW-1133">Transmembrane helix</keyword>
<feature type="region of interest" description="Disordered" evidence="1">
    <location>
        <begin position="108"/>
        <end position="127"/>
    </location>
</feature>
<sequence length="204" mass="22422">MSFEDRLLAELKTEVAERASQRHGTVRRWRPVTVAAAAVAVLAALAVPALIGSEATAAYAVTRNADGSITVTIKELRAAARLQAELANDGARTDITYLPQHRRCAGERGAVVDQPAPPNPSKSVTKMSDLPRSYRDMLAHEPLVWPASKRSFQSFKIFPQRIKPGQTLVVELAESHRTKLWKLGSYLVAGPVRPCVVENDPYWN</sequence>
<comment type="caution">
    <text evidence="3">The sequence shown here is derived from an EMBL/GenBank/DDBJ whole genome shotgun (WGS) entry which is preliminary data.</text>
</comment>
<dbReference type="AlphaFoldDB" id="A0A9W6SDA4"/>
<name>A0A9W6SDA4_9ACTN</name>
<keyword evidence="2" id="KW-0812">Transmembrane</keyword>
<evidence type="ECO:0000256" key="2">
    <source>
        <dbReference type="SAM" id="Phobius"/>
    </source>
</evidence>
<protein>
    <submittedName>
        <fullName evidence="3">Uncharacterized protein</fullName>
    </submittedName>
</protein>
<keyword evidence="2" id="KW-0472">Membrane</keyword>
<organism evidence="3 4">
    <name type="scientific">Actinoallomurus iriomotensis</name>
    <dbReference type="NCBI Taxonomy" id="478107"/>
    <lineage>
        <taxon>Bacteria</taxon>
        <taxon>Bacillati</taxon>
        <taxon>Actinomycetota</taxon>
        <taxon>Actinomycetes</taxon>
        <taxon>Streptosporangiales</taxon>
        <taxon>Thermomonosporaceae</taxon>
        <taxon>Actinoallomurus</taxon>
    </lineage>
</organism>
<accession>A0A9W6SDA4</accession>
<dbReference type="RefSeq" id="WP_285585056.1">
    <property type="nucleotide sequence ID" value="NZ_BSTK01000034.1"/>
</dbReference>